<reference evidence="5 6" key="1">
    <citation type="submission" date="2018-03" db="EMBL/GenBank/DDBJ databases">
        <title>Genomic Encyclopedia of Archaeal and Bacterial Type Strains, Phase II (KMG-II): from individual species to whole genera.</title>
        <authorList>
            <person name="Goeker M."/>
        </authorList>
    </citation>
    <scope>NUCLEOTIDE SEQUENCE [LARGE SCALE GENOMIC DNA]</scope>
    <source>
        <strain evidence="5 6">DSM 45348</strain>
    </source>
</reference>
<protein>
    <submittedName>
        <fullName evidence="5">Multicopper oxidase</fullName>
    </submittedName>
</protein>
<proteinExistence type="inferred from homology"/>
<evidence type="ECO:0000259" key="4">
    <source>
        <dbReference type="PROSITE" id="PS50853"/>
    </source>
</evidence>
<dbReference type="SUPFAM" id="SSF49503">
    <property type="entry name" value="Cupredoxins"/>
    <property type="match status" value="3"/>
</dbReference>
<dbReference type="InterPro" id="IPR013783">
    <property type="entry name" value="Ig-like_fold"/>
</dbReference>
<dbReference type="InterPro" id="IPR045087">
    <property type="entry name" value="Cu-oxidase_fam"/>
</dbReference>
<keyword evidence="3" id="KW-0119">Carbohydrate metabolism</keyword>
<gene>
    <name evidence="5" type="ORF">CLV70_12815</name>
</gene>
<dbReference type="InterPro" id="IPR011706">
    <property type="entry name" value="Cu-oxidase_C"/>
</dbReference>
<evidence type="ECO:0000256" key="1">
    <source>
        <dbReference type="ARBA" id="ARBA00010609"/>
    </source>
</evidence>
<dbReference type="PROSITE" id="PS50853">
    <property type="entry name" value="FN3"/>
    <property type="match status" value="2"/>
</dbReference>
<evidence type="ECO:0000313" key="6">
    <source>
        <dbReference type="Proteomes" id="UP000239209"/>
    </source>
</evidence>
<dbReference type="Gene3D" id="2.60.40.10">
    <property type="entry name" value="Immunoglobulins"/>
    <property type="match status" value="3"/>
</dbReference>
<comment type="similarity">
    <text evidence="1">Belongs to the multicopper oxidase family.</text>
</comment>
<dbReference type="InterPro" id="IPR003961">
    <property type="entry name" value="FN3_dom"/>
</dbReference>
<accession>A0A2T0RF82</accession>
<dbReference type="PANTHER" id="PTHR48267:SF1">
    <property type="entry name" value="BILIRUBIN OXIDASE"/>
    <property type="match status" value="1"/>
</dbReference>
<dbReference type="Proteomes" id="UP000239209">
    <property type="component" value="Unassembled WGS sequence"/>
</dbReference>
<evidence type="ECO:0000256" key="2">
    <source>
        <dbReference type="ARBA" id="ARBA00023295"/>
    </source>
</evidence>
<dbReference type="SMART" id="SM00060">
    <property type="entry name" value="FN3"/>
    <property type="match status" value="3"/>
</dbReference>
<dbReference type="PANTHER" id="PTHR48267">
    <property type="entry name" value="CUPREDOXIN SUPERFAMILY PROTEIN"/>
    <property type="match status" value="1"/>
</dbReference>
<comment type="caution">
    <text evidence="5">The sequence shown here is derived from an EMBL/GenBank/DDBJ whole genome shotgun (WGS) entry which is preliminary data.</text>
</comment>
<keyword evidence="2" id="KW-0378">Hydrolase</keyword>
<dbReference type="GO" id="GO:0016798">
    <property type="term" value="F:hydrolase activity, acting on glycosyl bonds"/>
    <property type="evidence" value="ECO:0007669"/>
    <property type="project" value="UniProtKB-KW"/>
</dbReference>
<dbReference type="GO" id="GO:0005507">
    <property type="term" value="F:copper ion binding"/>
    <property type="evidence" value="ECO:0007669"/>
    <property type="project" value="InterPro"/>
</dbReference>
<dbReference type="CDD" id="cd13844">
    <property type="entry name" value="CuRO_1_BOD_CotA_like"/>
    <property type="match status" value="1"/>
</dbReference>
<keyword evidence="6" id="KW-1185">Reference proteome</keyword>
<evidence type="ECO:0000313" key="5">
    <source>
        <dbReference type="EMBL" id="PRY19802.1"/>
    </source>
</evidence>
<name>A0A2T0RF82_9ACTN</name>
<dbReference type="Gene3D" id="2.60.40.420">
    <property type="entry name" value="Cupredoxins - blue copper proteins"/>
    <property type="match status" value="3"/>
</dbReference>
<keyword evidence="2" id="KW-0326">Glycosidase</keyword>
<sequence length="1422" mass="149570">MTQKQREAAAARAAREGLRLPVQGRAKMAAATATPHYFGPYPNYANSPLPTVTGSVVDVGNPLTARQFATDYAKPPGELAPVLVVVPQALPQGLVQGFKVFNQATPGGSPNPSAGNVLHAYVLRPTGTAGQYRVVFDSGLLTVPATSDPAGRVETFAVPPVAVQAGDVAAFYGQGVPVDTGTGGDKLYYPSPTAPAQDATITVGAAGYPEYPQARTYSFATSVLDLSGNNDVVSGGLRKFVDGLPGLNAAGANNLGQYIPVAVPDTTTYPGSDYYEIAVVQYREKLHSDLPATLLRGYVQLSTGVVPGAHVALETANADGTTTPVTDAAGPVYGVDKAHYLGPFIVAQKDRPVRIKFRNLLPTGAAGDLFLPVDTTVMGSGMGPQMGGMAEPDPQNPMCGETPKPAGCYTGNRATLHLHGGVTPWISDGTPHQWITPAGENTPYPKGVSVKNVPDMPDPGDGSQTFFYTNQQSARMMFYHDHSWGITRLNVYAGEAAGYVISDRAEQALVDAGVLPGADATLPLVIQDKTFVPETAQLATEDPTWDAARWGGKGQLWAPHVYMPAQNPGDTSGVNAFGRWAYGPWFWPPTSGVTNGPIANPYYDPACDADTAGWCEPPLIPGTPNVSMSMEAFNDTPLVNGTAYPTVTVDPKSYRFRILNAANDRFWNLQFYQADQSGTEVALNAAEVAAAQTDPIVFPTPDLAKSPQGPTFVQVGTEGGFLPSPVVVPNQPITWVTDPTVFNAGNVDKHALLLGPAERADTVVDFSRFAGKTLILYNDAPAAFPARDARYDYYTGGPDLRDTGGAPSTRPGYGPNTRTVMQIKVADKAPAPAYDLARLQAAFAHQADGSGVFESSQDPIIVGQGAYNTAYGSTFRNSAPRDGFVRITDTSLAFNTLQGQGATQTMTMPLQPKAIQDEQGEAFDKDYGRMSGNLGLETPNAQGGQQQNLILYPFINPASEVLEGVELPAGARVTPIASADDGTQIWKITHNGVDTHPIHFHLFHVQLINRVGWDGIIRKPEPSELGWKDTLRVSPLEDTVVAMRPVVPASPFGVEDSKRPLDPSAPIGSTAGFNSTDANANPITPPITNQVVNMGWEYVWHCHILSHEEMDMMRPISVGVSRRLPPAPVVTWTRNGGVHLTWADGTPVTADLGPTWGNPAAEVGYRIERAPVAANGSVGAYAQIGTALANATGYDDTAAGSTQRYRYRVTAWNAAGDARSTAVLVGPAGGTAPAAPGTPSATLQAGPQVSLTWRDNATTETGFVVERATGTGPFVPIATPDARNNTGNVTVADPAVQPATAYQYRVKAVNGGGSSAYSAVVAVTLPALAAAPTGLAASAVRGAGATDRVTLAWTDNATDETGFVIERSTSPGFATVTTATVGAGVTTWTQATGRNQTYYYRVAATNLAGRSAWAGPATVTTP</sequence>
<dbReference type="EMBL" id="PVZG01000028">
    <property type="protein sequence ID" value="PRY19802.1"/>
    <property type="molecule type" value="Genomic_DNA"/>
</dbReference>
<dbReference type="Pfam" id="PF07731">
    <property type="entry name" value="Cu-oxidase_2"/>
    <property type="match status" value="1"/>
</dbReference>
<dbReference type="InterPro" id="IPR036116">
    <property type="entry name" value="FN3_sf"/>
</dbReference>
<feature type="domain" description="Fibronectin type-III" evidence="4">
    <location>
        <begin position="1331"/>
        <end position="1422"/>
    </location>
</feature>
<evidence type="ECO:0000256" key="3">
    <source>
        <dbReference type="ARBA" id="ARBA00023326"/>
    </source>
</evidence>
<dbReference type="CDD" id="cd00063">
    <property type="entry name" value="FN3"/>
    <property type="match status" value="2"/>
</dbReference>
<dbReference type="RefSeq" id="WP_106130872.1">
    <property type="nucleotide sequence ID" value="NZ_PVZG01000028.1"/>
</dbReference>
<feature type="domain" description="Fibronectin type-III" evidence="4">
    <location>
        <begin position="1235"/>
        <end position="1328"/>
    </location>
</feature>
<keyword evidence="3" id="KW-0624">Polysaccharide degradation</keyword>
<organism evidence="5 6">
    <name type="scientific">Pseudosporangium ferrugineum</name>
    <dbReference type="NCBI Taxonomy" id="439699"/>
    <lineage>
        <taxon>Bacteria</taxon>
        <taxon>Bacillati</taxon>
        <taxon>Actinomycetota</taxon>
        <taxon>Actinomycetes</taxon>
        <taxon>Micromonosporales</taxon>
        <taxon>Micromonosporaceae</taxon>
        <taxon>Pseudosporangium</taxon>
    </lineage>
</organism>
<dbReference type="GO" id="GO:0016491">
    <property type="term" value="F:oxidoreductase activity"/>
    <property type="evidence" value="ECO:0007669"/>
    <property type="project" value="InterPro"/>
</dbReference>
<dbReference type="InterPro" id="IPR008972">
    <property type="entry name" value="Cupredoxin"/>
</dbReference>
<dbReference type="GO" id="GO:0000272">
    <property type="term" value="P:polysaccharide catabolic process"/>
    <property type="evidence" value="ECO:0007669"/>
    <property type="project" value="UniProtKB-KW"/>
</dbReference>
<dbReference type="SUPFAM" id="SSF49265">
    <property type="entry name" value="Fibronectin type III"/>
    <property type="match status" value="1"/>
</dbReference>